<evidence type="ECO:0000313" key="4">
    <source>
        <dbReference type="Proteomes" id="UP001238179"/>
    </source>
</evidence>
<dbReference type="EMBL" id="AP027080">
    <property type="protein sequence ID" value="BDU71559.1"/>
    <property type="molecule type" value="Genomic_DNA"/>
</dbReference>
<dbReference type="KEGG" id="msil:METEAL_07330"/>
<dbReference type="GO" id="GO:0000731">
    <property type="term" value="P:DNA synthesis involved in DNA repair"/>
    <property type="evidence" value="ECO:0007669"/>
    <property type="project" value="TreeGrafter"/>
</dbReference>
<dbReference type="Proteomes" id="UP001238179">
    <property type="component" value="Chromosome"/>
</dbReference>
<dbReference type="Pfam" id="PF02463">
    <property type="entry name" value="SMC_N"/>
    <property type="match status" value="1"/>
</dbReference>
<sequence length="891" mass="98070">MTLVEEIISWSDGLNDWQRDALRRLFLQESLTANDIDELIAMVKETYGGGPSAPVRPDLLTQAHVPGAGSGATVQLIEISNFKHVNGFPTSRQPVKFESSGLTVLFGENGAGKSGYARILKNACRARSREDVKPDAFGPTTSGPRVPSAEISVFVDGNSQRVQWTQGGPSNPNLSMISVYDAACARHYVEKEGSPAFLPYGLGQLNRMAAAQKEMQRRITAERDAIVLNARVFEPLKGATAVGAMISTLGPDTVLSALRALGTLTAEDSGRIKDLDQLLQELNPEPKAKSLDRLAERLTLATERSQKAQRFVSDAALAKGKALCEAEQAAKAAYEIAQQQLQGTDRPEQPDTLLLGTGNAIWKALYDAAEKFSAAHAYLDHPFPNTEEGAKCVLCQMELAPDARRRMRRFAEFVAGQAANNAAVAEEALRKALSTIAEANFAPLDSPTMTELQSFDPEMYSDIDAATTAWSARRQWLQDAIKNNDWTSPIPLLPLGDALDARLQAKVQKLRLTATALRQSVNPATRAPLETELRELKARQSLTVLLPQASQFVADSVRRRELDRCYAALNPQGVSTKMTTLAKAHVTSALAAAMNKELAYLEYRRRVHPELTGRTDQGNTFVALRIKDSALDAHLVLSEGEQRALALALFLAEVRSLPHQSAVIFDDPSTSLDHRYRRNMAKSIVALATERQVLVFTHDAVFLTEIDHALRKANQKAYYKSVGWDAAPGNVVDGLTWETMNCKMRLEEIENLAKAIKESSGDYMGEENAKRVAEGYSKLRGTIERAVREEFMNNTVQPFSNVVSVDSFGAVIGHPQEEWDAVMDVYDRACEATEAHDTPAEHQLPIPVPEQLIRDIKTICEQIAKAKTRRSAFESERSKRNAQRKKPFLVG</sequence>
<keyword evidence="4" id="KW-1185">Reference proteome</keyword>
<dbReference type="InterPro" id="IPR003395">
    <property type="entry name" value="RecF/RecN/SMC_N"/>
</dbReference>
<evidence type="ECO:0000313" key="3">
    <source>
        <dbReference type="EMBL" id="BDU71559.1"/>
    </source>
</evidence>
<evidence type="ECO:0000259" key="2">
    <source>
        <dbReference type="Pfam" id="PF02463"/>
    </source>
</evidence>
<accession>A0AA48GID6</accession>
<gene>
    <name evidence="3" type="ORF">METEAL_07330</name>
</gene>
<evidence type="ECO:0000256" key="1">
    <source>
        <dbReference type="SAM" id="MobiDB-lite"/>
    </source>
</evidence>
<dbReference type="PANTHER" id="PTHR32182:SF22">
    <property type="entry name" value="ATP-DEPENDENT ENDONUCLEASE, OLD FAMILY-RELATED"/>
    <property type="match status" value="1"/>
</dbReference>
<proteinExistence type="predicted"/>
<feature type="compositionally biased region" description="Basic residues" evidence="1">
    <location>
        <begin position="880"/>
        <end position="891"/>
    </location>
</feature>
<protein>
    <recommendedName>
        <fullName evidence="2">RecF/RecN/SMC N-terminal domain-containing protein</fullName>
    </recommendedName>
</protein>
<dbReference type="InterPro" id="IPR027417">
    <property type="entry name" value="P-loop_NTPase"/>
</dbReference>
<dbReference type="GO" id="GO:0006302">
    <property type="term" value="P:double-strand break repair"/>
    <property type="evidence" value="ECO:0007669"/>
    <property type="project" value="TreeGrafter"/>
</dbReference>
<dbReference type="PANTHER" id="PTHR32182">
    <property type="entry name" value="DNA REPLICATION AND REPAIR PROTEIN RECF"/>
    <property type="match status" value="1"/>
</dbReference>
<dbReference type="Gene3D" id="3.40.50.300">
    <property type="entry name" value="P-loop containing nucleotide triphosphate hydrolases"/>
    <property type="match status" value="2"/>
</dbReference>
<name>A0AA48GID6_9BACT</name>
<feature type="domain" description="RecF/RecN/SMC N-terminal" evidence="2">
    <location>
        <begin position="74"/>
        <end position="711"/>
    </location>
</feature>
<organism evidence="3 4">
    <name type="scientific">Mesoterricola silvestris</name>
    <dbReference type="NCBI Taxonomy" id="2927979"/>
    <lineage>
        <taxon>Bacteria</taxon>
        <taxon>Pseudomonadati</taxon>
        <taxon>Acidobacteriota</taxon>
        <taxon>Holophagae</taxon>
        <taxon>Holophagales</taxon>
        <taxon>Holophagaceae</taxon>
        <taxon>Mesoterricola</taxon>
    </lineage>
</organism>
<reference evidence="4" key="1">
    <citation type="journal article" date="2023" name="Int. J. Syst. Evol. Microbiol.">
        <title>Mesoterricola silvestris gen. nov., sp. nov., Mesoterricola sediminis sp. nov., Geothrix oryzae sp. nov., Geothrix edaphica sp. nov., Geothrix rubra sp. nov., and Geothrix limicola sp. nov., six novel members of Acidobacteriota isolated from soils.</title>
        <authorList>
            <person name="Itoh H."/>
            <person name="Sugisawa Y."/>
            <person name="Mise K."/>
            <person name="Xu Z."/>
            <person name="Kuniyasu M."/>
            <person name="Ushijima N."/>
            <person name="Kawano K."/>
            <person name="Kobayashi E."/>
            <person name="Shiratori Y."/>
            <person name="Masuda Y."/>
            <person name="Senoo K."/>
        </authorList>
    </citation>
    <scope>NUCLEOTIDE SEQUENCE [LARGE SCALE GENOMIC DNA]</scope>
    <source>
        <strain evidence="4">W79</strain>
    </source>
</reference>
<dbReference type="SUPFAM" id="SSF52540">
    <property type="entry name" value="P-loop containing nucleoside triphosphate hydrolases"/>
    <property type="match status" value="1"/>
</dbReference>
<dbReference type="AlphaFoldDB" id="A0AA48GID6"/>
<feature type="region of interest" description="Disordered" evidence="1">
    <location>
        <begin position="870"/>
        <end position="891"/>
    </location>
</feature>